<organism evidence="1 2">
    <name type="scientific">Aspergillus ibericus CBS 121593</name>
    <dbReference type="NCBI Taxonomy" id="1448316"/>
    <lineage>
        <taxon>Eukaryota</taxon>
        <taxon>Fungi</taxon>
        <taxon>Dikarya</taxon>
        <taxon>Ascomycota</taxon>
        <taxon>Pezizomycotina</taxon>
        <taxon>Eurotiomycetes</taxon>
        <taxon>Eurotiomycetidae</taxon>
        <taxon>Eurotiales</taxon>
        <taxon>Aspergillaceae</taxon>
        <taxon>Aspergillus</taxon>
        <taxon>Aspergillus subgen. Circumdati</taxon>
    </lineage>
</organism>
<dbReference type="AlphaFoldDB" id="A0A395GIE5"/>
<evidence type="ECO:0000313" key="2">
    <source>
        <dbReference type="Proteomes" id="UP000249402"/>
    </source>
</evidence>
<accession>A0A395GIE5</accession>
<dbReference type="Proteomes" id="UP000249402">
    <property type="component" value="Unassembled WGS sequence"/>
</dbReference>
<dbReference type="VEuPathDB" id="FungiDB:BO80DRAFT_370280"/>
<protein>
    <submittedName>
        <fullName evidence="1">Uncharacterized protein</fullName>
    </submittedName>
</protein>
<name>A0A395GIE5_9EURO</name>
<keyword evidence="2" id="KW-1185">Reference proteome</keyword>
<sequence length="132" mass="15039">VTFSGLDECINANLSGNTLHYTRNQLADILDAIEYRIRDGYPPIYGLKEYMWLPDHLMQRQEFCHCVEWVWVVIWRYAEIGYIETLSTDGIPFDKILDHLLERQSNAIISSGTGRLLETGTTQGPSGGEDSN</sequence>
<gene>
    <name evidence="1" type="ORF">BO80DRAFT_370280</name>
</gene>
<dbReference type="OrthoDB" id="4485616at2759"/>
<proteinExistence type="predicted"/>
<dbReference type="RefSeq" id="XP_025569136.1">
    <property type="nucleotide sequence ID" value="XM_025716438.1"/>
</dbReference>
<dbReference type="GeneID" id="37221303"/>
<feature type="non-terminal residue" evidence="1">
    <location>
        <position position="1"/>
    </location>
</feature>
<dbReference type="EMBL" id="KZ824520">
    <property type="protein sequence ID" value="RAK94808.1"/>
    <property type="molecule type" value="Genomic_DNA"/>
</dbReference>
<evidence type="ECO:0000313" key="1">
    <source>
        <dbReference type="EMBL" id="RAK94808.1"/>
    </source>
</evidence>
<reference evidence="1 2" key="1">
    <citation type="submission" date="2018-02" db="EMBL/GenBank/DDBJ databases">
        <title>The genomes of Aspergillus section Nigri reveals drivers in fungal speciation.</title>
        <authorList>
            <consortium name="DOE Joint Genome Institute"/>
            <person name="Vesth T.C."/>
            <person name="Nybo J."/>
            <person name="Theobald S."/>
            <person name="Brandl J."/>
            <person name="Frisvad J.C."/>
            <person name="Nielsen K.F."/>
            <person name="Lyhne E.K."/>
            <person name="Kogle M.E."/>
            <person name="Kuo A."/>
            <person name="Riley R."/>
            <person name="Clum A."/>
            <person name="Nolan M."/>
            <person name="Lipzen A."/>
            <person name="Salamov A."/>
            <person name="Henrissat B."/>
            <person name="Wiebenga A."/>
            <person name="De vries R.P."/>
            <person name="Grigoriev I.V."/>
            <person name="Mortensen U.H."/>
            <person name="Andersen M.R."/>
            <person name="Baker S.E."/>
        </authorList>
    </citation>
    <scope>NUCLEOTIDE SEQUENCE [LARGE SCALE GENOMIC DNA]</scope>
    <source>
        <strain evidence="1 2">CBS 121593</strain>
    </source>
</reference>